<name>Q2R3U0_ORYSJ</name>
<evidence type="ECO:0000256" key="1">
    <source>
        <dbReference type="SAM" id="MobiDB-lite"/>
    </source>
</evidence>
<feature type="compositionally biased region" description="Gly residues" evidence="1">
    <location>
        <begin position="149"/>
        <end position="161"/>
    </location>
</feature>
<reference evidence="2" key="2">
    <citation type="submission" date="2005-04" db="EMBL/GenBank/DDBJ databases">
        <authorList>
            <person name="Buell C.R."/>
            <person name="Wing R.A."/>
            <person name="McCombie W.A."/>
            <person name="Ouyang S."/>
        </authorList>
    </citation>
    <scope>NUCLEOTIDE SEQUENCE</scope>
</reference>
<sequence length="176" mass="18688">MAVASSELPSTERRRHYKALLDLGWEGDWGSGEFEGENGNRRIFHGVAICHSIHAKIRVSFFLLQLRDGGGQWAGVDSGGNASVRLGGGGRWWHIRRLGATEDGEDDGAGASRCHRPEKKERGKGLVRGGGLAGAVDSFRPSDEVSGSAVGGDGGGSGGSTMGIERSRQRGEREKM</sequence>
<proteinExistence type="predicted"/>
<protein>
    <submittedName>
        <fullName evidence="2">Uncharacterized protein</fullName>
    </submittedName>
</protein>
<accession>Q2R3U0</accession>
<reference evidence="2" key="1">
    <citation type="journal article" date="2005" name="BMC Biol.">
        <title>The sequence of rice chromosomes 11 and 12, rich in disease resistance genes and recent gene duplications.</title>
        <authorList>
            <consortium name="The rice chromosomes 11 and 12 sequencing consortia"/>
        </authorList>
    </citation>
    <scope>NUCLEOTIDE SEQUENCE [LARGE SCALE GENOMIC DNA]</scope>
</reference>
<feature type="compositionally biased region" description="Basic and acidic residues" evidence="1">
    <location>
        <begin position="165"/>
        <end position="176"/>
    </location>
</feature>
<dbReference type="AlphaFoldDB" id="Q2R3U0"/>
<gene>
    <name evidence="2" type="ordered locus">LOC_Os11g30780</name>
</gene>
<feature type="region of interest" description="Disordered" evidence="1">
    <location>
        <begin position="103"/>
        <end position="176"/>
    </location>
</feature>
<evidence type="ECO:0000313" key="2">
    <source>
        <dbReference type="EMBL" id="ABA93852.1"/>
    </source>
</evidence>
<dbReference type="EMBL" id="DP000010">
    <property type="protein sequence ID" value="ABA93852.1"/>
    <property type="molecule type" value="Genomic_DNA"/>
</dbReference>
<reference evidence="2" key="3">
    <citation type="submission" date="2006-01" db="EMBL/GenBank/DDBJ databases">
        <authorList>
            <person name="Buell R."/>
        </authorList>
    </citation>
    <scope>NUCLEOTIDE SEQUENCE</scope>
</reference>
<organism evidence="2">
    <name type="scientific">Oryza sativa subsp. japonica</name>
    <name type="common">Rice</name>
    <dbReference type="NCBI Taxonomy" id="39947"/>
    <lineage>
        <taxon>Eukaryota</taxon>
        <taxon>Viridiplantae</taxon>
        <taxon>Streptophyta</taxon>
        <taxon>Embryophyta</taxon>
        <taxon>Tracheophyta</taxon>
        <taxon>Spermatophyta</taxon>
        <taxon>Magnoliopsida</taxon>
        <taxon>Liliopsida</taxon>
        <taxon>Poales</taxon>
        <taxon>Poaceae</taxon>
        <taxon>BOP clade</taxon>
        <taxon>Oryzoideae</taxon>
        <taxon>Oryzeae</taxon>
        <taxon>Oryzinae</taxon>
        <taxon>Oryza</taxon>
        <taxon>Oryza sativa</taxon>
    </lineage>
</organism>